<name>A0ABN3CH70_9ACTN</name>
<keyword evidence="2" id="KW-1185">Reference proteome</keyword>
<sequence>MGSASGGGSIDCAGGGVAAAFLAAPEGVSPTVRTPAALAATTAAQIADARIQVRERGGPSAFVIGPARARTSFRRASHK</sequence>
<organism evidence="1 2">
    <name type="scientific">Nonomuraea monospora</name>
    <dbReference type="NCBI Taxonomy" id="568818"/>
    <lineage>
        <taxon>Bacteria</taxon>
        <taxon>Bacillati</taxon>
        <taxon>Actinomycetota</taxon>
        <taxon>Actinomycetes</taxon>
        <taxon>Streptosporangiales</taxon>
        <taxon>Streptosporangiaceae</taxon>
        <taxon>Nonomuraea</taxon>
    </lineage>
</organism>
<gene>
    <name evidence="1" type="ORF">GCM10009850_041680</name>
</gene>
<accession>A0ABN3CH70</accession>
<proteinExistence type="predicted"/>
<evidence type="ECO:0000313" key="1">
    <source>
        <dbReference type="EMBL" id="GAA2208710.1"/>
    </source>
</evidence>
<comment type="caution">
    <text evidence="1">The sequence shown here is derived from an EMBL/GenBank/DDBJ whole genome shotgun (WGS) entry which is preliminary data.</text>
</comment>
<reference evidence="1 2" key="1">
    <citation type="journal article" date="2019" name="Int. J. Syst. Evol. Microbiol.">
        <title>The Global Catalogue of Microorganisms (GCM) 10K type strain sequencing project: providing services to taxonomists for standard genome sequencing and annotation.</title>
        <authorList>
            <consortium name="The Broad Institute Genomics Platform"/>
            <consortium name="The Broad Institute Genome Sequencing Center for Infectious Disease"/>
            <person name="Wu L."/>
            <person name="Ma J."/>
        </authorList>
    </citation>
    <scope>NUCLEOTIDE SEQUENCE [LARGE SCALE GENOMIC DNA]</scope>
    <source>
        <strain evidence="1 2">JCM 16114</strain>
    </source>
</reference>
<evidence type="ECO:0000313" key="2">
    <source>
        <dbReference type="Proteomes" id="UP001499843"/>
    </source>
</evidence>
<protein>
    <submittedName>
        <fullName evidence="1">Uncharacterized protein</fullName>
    </submittedName>
</protein>
<dbReference type="Proteomes" id="UP001499843">
    <property type="component" value="Unassembled WGS sequence"/>
</dbReference>
<dbReference type="EMBL" id="BAAAQX010000009">
    <property type="protein sequence ID" value="GAA2208710.1"/>
    <property type="molecule type" value="Genomic_DNA"/>
</dbReference>